<comment type="caution">
    <text evidence="1">The sequence shown here is derived from an EMBL/GenBank/DDBJ whole genome shotgun (WGS) entry which is preliminary data.</text>
</comment>
<dbReference type="AlphaFoldDB" id="A0A921JR63"/>
<evidence type="ECO:0000313" key="1">
    <source>
        <dbReference type="EMBL" id="HJE51173.1"/>
    </source>
</evidence>
<proteinExistence type="predicted"/>
<sequence length="77" mass="8044">MFEERIKLAVDDATAGMSERFDPPTWMAVLGDASRMRAVTSVAAGGSSTGVTAKTAAVGWRLSTDLSHDSAGTSEPR</sequence>
<name>A0A921JR63_9ACTN</name>
<gene>
    <name evidence="1" type="ORF">K8V15_04225</name>
</gene>
<dbReference type="Proteomes" id="UP000712713">
    <property type="component" value="Unassembled WGS sequence"/>
</dbReference>
<evidence type="ECO:0000313" key="2">
    <source>
        <dbReference type="Proteomes" id="UP000712713"/>
    </source>
</evidence>
<protein>
    <submittedName>
        <fullName evidence="1">Uncharacterized protein</fullName>
    </submittedName>
</protein>
<organism evidence="1 2">
    <name type="scientific">Tessaracoccus flavescens</name>
    <dbReference type="NCBI Taxonomy" id="399497"/>
    <lineage>
        <taxon>Bacteria</taxon>
        <taxon>Bacillati</taxon>
        <taxon>Actinomycetota</taxon>
        <taxon>Actinomycetes</taxon>
        <taxon>Propionibacteriales</taxon>
        <taxon>Propionibacteriaceae</taxon>
        <taxon>Tessaracoccus</taxon>
    </lineage>
</organism>
<accession>A0A921JR63</accession>
<reference evidence="1" key="1">
    <citation type="journal article" date="2021" name="PeerJ">
        <title>Extensive microbial diversity within the chicken gut microbiome revealed by metagenomics and culture.</title>
        <authorList>
            <person name="Gilroy R."/>
            <person name="Ravi A."/>
            <person name="Getino M."/>
            <person name="Pursley I."/>
            <person name="Horton D.L."/>
            <person name="Alikhan N.F."/>
            <person name="Baker D."/>
            <person name="Gharbi K."/>
            <person name="Hall N."/>
            <person name="Watson M."/>
            <person name="Adriaenssens E.M."/>
            <person name="Foster-Nyarko E."/>
            <person name="Jarju S."/>
            <person name="Secka A."/>
            <person name="Antonio M."/>
            <person name="Oren A."/>
            <person name="Chaudhuri R.R."/>
            <person name="La Ragione R."/>
            <person name="Hildebrand F."/>
            <person name="Pallen M.J."/>
        </authorList>
    </citation>
    <scope>NUCLEOTIDE SEQUENCE</scope>
    <source>
        <strain evidence="1">ChiGjej3B3-7470</strain>
    </source>
</reference>
<reference evidence="1" key="2">
    <citation type="submission" date="2021-09" db="EMBL/GenBank/DDBJ databases">
        <authorList>
            <person name="Gilroy R."/>
        </authorList>
    </citation>
    <scope>NUCLEOTIDE SEQUENCE</scope>
    <source>
        <strain evidence="1">ChiGjej3B3-7470</strain>
    </source>
</reference>
<dbReference type="EMBL" id="DYZF01000100">
    <property type="protein sequence ID" value="HJE51173.1"/>
    <property type="molecule type" value="Genomic_DNA"/>
</dbReference>